<accession>A0A165LYT7</accession>
<proteinExistence type="predicted"/>
<feature type="compositionally biased region" description="Polar residues" evidence="1">
    <location>
        <begin position="196"/>
        <end position="207"/>
    </location>
</feature>
<feature type="region of interest" description="Disordered" evidence="1">
    <location>
        <begin position="162"/>
        <end position="216"/>
    </location>
</feature>
<sequence>MLHPPFYLTPVIPMSAPNSGAIGGEVPGTFVWRADLAQFPPSAYAGSSTAHGKPAPPLKIKPSGASHVPSDRQAADFDACEDYQTCGDLWDALKGSHDASKHSATRPPYVNFKGAYAVVADPKIPLWRRVELVSRDLRKLARLPHSEIGRWTETYQCDCSRERTAEPSLPPQHQQLPTPSPSPPVETPAVPPTQASQTPTSSQNASPATVKPVKRTQSTLSNWLAVANKKNRPASAAAAEPIIDTRVAGRYDKPSACGGRLHITVEEVSHPLGYYTGQRINVALEHPAEVC</sequence>
<reference evidence="2 3" key="1">
    <citation type="journal article" date="2016" name="Mol. Biol. Evol.">
        <title>Comparative Genomics of Early-Diverging Mushroom-Forming Fungi Provides Insights into the Origins of Lignocellulose Decay Capabilities.</title>
        <authorList>
            <person name="Nagy L.G."/>
            <person name="Riley R."/>
            <person name="Tritt A."/>
            <person name="Adam C."/>
            <person name="Daum C."/>
            <person name="Floudas D."/>
            <person name="Sun H."/>
            <person name="Yadav J.S."/>
            <person name="Pangilinan J."/>
            <person name="Larsson K.H."/>
            <person name="Matsuura K."/>
            <person name="Barry K."/>
            <person name="Labutti K."/>
            <person name="Kuo R."/>
            <person name="Ohm R.A."/>
            <person name="Bhattacharya S.S."/>
            <person name="Shirouzu T."/>
            <person name="Yoshinaga Y."/>
            <person name="Martin F.M."/>
            <person name="Grigoriev I.V."/>
            <person name="Hibbett D.S."/>
        </authorList>
    </citation>
    <scope>NUCLEOTIDE SEQUENCE [LARGE SCALE GENOMIC DNA]</scope>
    <source>
        <strain evidence="2 3">L-15889</strain>
    </source>
</reference>
<dbReference type="EMBL" id="KV429113">
    <property type="protein sequence ID" value="KZT65022.1"/>
    <property type="molecule type" value="Genomic_DNA"/>
</dbReference>
<name>A0A165LYT7_9APHY</name>
<keyword evidence="3" id="KW-1185">Reference proteome</keyword>
<dbReference type="OrthoDB" id="3025610at2759"/>
<evidence type="ECO:0000256" key="1">
    <source>
        <dbReference type="SAM" id="MobiDB-lite"/>
    </source>
</evidence>
<evidence type="ECO:0000313" key="2">
    <source>
        <dbReference type="EMBL" id="KZT65022.1"/>
    </source>
</evidence>
<gene>
    <name evidence="2" type="ORF">DAEQUDRAFT_769174</name>
</gene>
<protein>
    <submittedName>
        <fullName evidence="2">Uncharacterized protein</fullName>
    </submittedName>
</protein>
<dbReference type="Proteomes" id="UP000076727">
    <property type="component" value="Unassembled WGS sequence"/>
</dbReference>
<organism evidence="2 3">
    <name type="scientific">Daedalea quercina L-15889</name>
    <dbReference type="NCBI Taxonomy" id="1314783"/>
    <lineage>
        <taxon>Eukaryota</taxon>
        <taxon>Fungi</taxon>
        <taxon>Dikarya</taxon>
        <taxon>Basidiomycota</taxon>
        <taxon>Agaricomycotina</taxon>
        <taxon>Agaricomycetes</taxon>
        <taxon>Polyporales</taxon>
        <taxon>Fomitopsis</taxon>
    </lineage>
</organism>
<evidence type="ECO:0000313" key="3">
    <source>
        <dbReference type="Proteomes" id="UP000076727"/>
    </source>
</evidence>
<dbReference type="AlphaFoldDB" id="A0A165LYT7"/>
<feature type="compositionally biased region" description="Pro residues" evidence="1">
    <location>
        <begin position="178"/>
        <end position="191"/>
    </location>
</feature>